<dbReference type="PANTHER" id="PTHR43807">
    <property type="entry name" value="FI04487P"/>
    <property type="match status" value="1"/>
</dbReference>
<dbReference type="RefSeq" id="WP_148781016.1">
    <property type="nucleotide sequence ID" value="NZ_VNHU01000001.1"/>
</dbReference>
<evidence type="ECO:0000256" key="4">
    <source>
        <dbReference type="ARBA" id="ARBA00022679"/>
    </source>
</evidence>
<dbReference type="NCBIfam" id="NF009079">
    <property type="entry name" value="PRK12414.1"/>
    <property type="match status" value="1"/>
</dbReference>
<accession>A0A5S5CEA2</accession>
<dbReference type="GO" id="GO:0030170">
    <property type="term" value="F:pyridoxal phosphate binding"/>
    <property type="evidence" value="ECO:0007669"/>
    <property type="project" value="InterPro"/>
</dbReference>
<dbReference type="InterPro" id="IPR004839">
    <property type="entry name" value="Aminotransferase_I/II_large"/>
</dbReference>
<keyword evidence="8" id="KW-1185">Reference proteome</keyword>
<evidence type="ECO:0000256" key="5">
    <source>
        <dbReference type="ARBA" id="ARBA00022898"/>
    </source>
</evidence>
<evidence type="ECO:0000313" key="8">
    <source>
        <dbReference type="Proteomes" id="UP000324376"/>
    </source>
</evidence>
<reference evidence="7 8" key="1">
    <citation type="submission" date="2019-07" db="EMBL/GenBank/DDBJ databases">
        <title>Genomic Encyclopedia of Archaeal and Bacterial Type Strains, Phase II (KMG-II): from individual species to whole genera.</title>
        <authorList>
            <person name="Goeker M."/>
        </authorList>
    </citation>
    <scope>NUCLEOTIDE SEQUENCE [LARGE SCALE GENOMIC DNA]</scope>
    <source>
        <strain evidence="7 8">DSM 17527</strain>
    </source>
</reference>
<feature type="domain" description="Aminotransferase class I/classII large" evidence="6">
    <location>
        <begin position="28"/>
        <end position="377"/>
    </location>
</feature>
<dbReference type="NCBIfam" id="NF006569">
    <property type="entry name" value="PRK09082.1"/>
    <property type="match status" value="1"/>
</dbReference>
<dbReference type="CDD" id="cd00609">
    <property type="entry name" value="AAT_like"/>
    <property type="match status" value="1"/>
</dbReference>
<comment type="cofactor">
    <cofactor evidence="1">
        <name>pyridoxal 5'-phosphate</name>
        <dbReference type="ChEBI" id="CHEBI:597326"/>
    </cofactor>
</comment>
<dbReference type="Pfam" id="PF00155">
    <property type="entry name" value="Aminotran_1_2"/>
    <property type="match status" value="1"/>
</dbReference>
<gene>
    <name evidence="7" type="ORF">BD809_101134</name>
</gene>
<dbReference type="InterPro" id="IPR015421">
    <property type="entry name" value="PyrdxlP-dep_Trfase_major"/>
</dbReference>
<dbReference type="EMBL" id="VNHU01000001">
    <property type="protein sequence ID" value="TYP76988.1"/>
    <property type="molecule type" value="Genomic_DNA"/>
</dbReference>
<sequence>MNQQLSKLPASQTTIFTKMSNLAHEHQAINLSQGFPDFPVDPQLIELVSNAMRAGKNQYSPMAGLIQLRERIAEKTAAAYGYTYHPETEITITSGATQAIFSCIAAFIHPQDEVIIFEPAYDCYEPSITLFGGKTIPIQLSYPNYTIDWKMVANSVTPKTRMIIINTPHNPSGTVWSQEDMAQLERLVADTNILILSDEVYEHIIFDNIAHQSVARYPNLASRSFIIGSFGKTFHITGWKTGYCLAPSELMKEFRKVHQYNVFSGNHPVQEAIARYLENPFHYLSLPQFYQQKRDLFLSLLEGSSFKMNPTSGTYFQLLDYTAVTEENDIIFAERLTKEHKIASIPISVFNTSKQDDKVLRFCFAKTDDTLKQAAEILQTI</sequence>
<evidence type="ECO:0000256" key="2">
    <source>
        <dbReference type="ARBA" id="ARBA00007441"/>
    </source>
</evidence>
<evidence type="ECO:0000313" key="7">
    <source>
        <dbReference type="EMBL" id="TYP76988.1"/>
    </source>
</evidence>
<dbReference type="OrthoDB" id="9802328at2"/>
<dbReference type="GO" id="GO:0016212">
    <property type="term" value="F:kynurenine-oxoglutarate transaminase activity"/>
    <property type="evidence" value="ECO:0007669"/>
    <property type="project" value="TreeGrafter"/>
</dbReference>
<evidence type="ECO:0000259" key="6">
    <source>
        <dbReference type="Pfam" id="PF00155"/>
    </source>
</evidence>
<dbReference type="GO" id="GO:0005737">
    <property type="term" value="C:cytoplasm"/>
    <property type="evidence" value="ECO:0007669"/>
    <property type="project" value="TreeGrafter"/>
</dbReference>
<dbReference type="AlphaFoldDB" id="A0A5S5CEA2"/>
<organism evidence="7 8">
    <name type="scientific">Aquimarina intermedia</name>
    <dbReference type="NCBI Taxonomy" id="350814"/>
    <lineage>
        <taxon>Bacteria</taxon>
        <taxon>Pseudomonadati</taxon>
        <taxon>Bacteroidota</taxon>
        <taxon>Flavobacteriia</taxon>
        <taxon>Flavobacteriales</taxon>
        <taxon>Flavobacteriaceae</taxon>
        <taxon>Aquimarina</taxon>
    </lineage>
</organism>
<comment type="similarity">
    <text evidence="2">Belongs to the class-I pyridoxal-phosphate-dependent aminotransferase family.</text>
</comment>
<keyword evidence="4 7" id="KW-0808">Transferase</keyword>
<keyword evidence="5" id="KW-0663">Pyridoxal phosphate</keyword>
<dbReference type="InterPro" id="IPR051326">
    <property type="entry name" value="Kynurenine-oxoglutarate_AT"/>
</dbReference>
<keyword evidence="3 7" id="KW-0032">Aminotransferase</keyword>
<dbReference type="Gene3D" id="3.40.640.10">
    <property type="entry name" value="Type I PLP-dependent aspartate aminotransferase-like (Major domain)"/>
    <property type="match status" value="1"/>
</dbReference>
<evidence type="ECO:0000256" key="3">
    <source>
        <dbReference type="ARBA" id="ARBA00022576"/>
    </source>
</evidence>
<dbReference type="Proteomes" id="UP000324376">
    <property type="component" value="Unassembled WGS sequence"/>
</dbReference>
<name>A0A5S5CEA2_9FLAO</name>
<evidence type="ECO:0000256" key="1">
    <source>
        <dbReference type="ARBA" id="ARBA00001933"/>
    </source>
</evidence>
<dbReference type="PANTHER" id="PTHR43807:SF20">
    <property type="entry name" value="FI04487P"/>
    <property type="match status" value="1"/>
</dbReference>
<comment type="caution">
    <text evidence="7">The sequence shown here is derived from an EMBL/GenBank/DDBJ whole genome shotgun (WGS) entry which is preliminary data.</text>
</comment>
<dbReference type="Gene3D" id="3.90.1150.10">
    <property type="entry name" value="Aspartate Aminotransferase, domain 1"/>
    <property type="match status" value="1"/>
</dbReference>
<dbReference type="InterPro" id="IPR015424">
    <property type="entry name" value="PyrdxlP-dep_Trfase"/>
</dbReference>
<dbReference type="FunFam" id="3.40.640.10:FF:000033">
    <property type="entry name" value="Aspartate aminotransferase"/>
    <property type="match status" value="1"/>
</dbReference>
<protein>
    <submittedName>
        <fullName evidence="7">Methionine aminotransferase</fullName>
    </submittedName>
</protein>
<proteinExistence type="inferred from homology"/>
<dbReference type="InterPro" id="IPR015422">
    <property type="entry name" value="PyrdxlP-dep_Trfase_small"/>
</dbReference>
<dbReference type="SUPFAM" id="SSF53383">
    <property type="entry name" value="PLP-dependent transferases"/>
    <property type="match status" value="1"/>
</dbReference>